<reference evidence="1 2" key="1">
    <citation type="submission" date="2024-04" db="EMBL/GenBank/DDBJ databases">
        <title>Tritrichomonas musculus Genome.</title>
        <authorList>
            <person name="Alves-Ferreira E."/>
            <person name="Grigg M."/>
            <person name="Lorenzi H."/>
            <person name="Galac M."/>
        </authorList>
    </citation>
    <scope>NUCLEOTIDE SEQUENCE [LARGE SCALE GENOMIC DNA]</scope>
    <source>
        <strain evidence="1 2">EAF2021</strain>
    </source>
</reference>
<comment type="caution">
    <text evidence="1">The sequence shown here is derived from an EMBL/GenBank/DDBJ whole genome shotgun (WGS) entry which is preliminary data.</text>
</comment>
<gene>
    <name evidence="1" type="ORF">M9Y10_042853</name>
</gene>
<dbReference type="EMBL" id="JAPFFF010000008">
    <property type="protein sequence ID" value="KAK8883754.1"/>
    <property type="molecule type" value="Genomic_DNA"/>
</dbReference>
<accession>A0ABR2JY18</accession>
<keyword evidence="2" id="KW-1185">Reference proteome</keyword>
<dbReference type="Proteomes" id="UP001470230">
    <property type="component" value="Unassembled WGS sequence"/>
</dbReference>
<organism evidence="1 2">
    <name type="scientific">Tritrichomonas musculus</name>
    <dbReference type="NCBI Taxonomy" id="1915356"/>
    <lineage>
        <taxon>Eukaryota</taxon>
        <taxon>Metamonada</taxon>
        <taxon>Parabasalia</taxon>
        <taxon>Tritrichomonadida</taxon>
        <taxon>Tritrichomonadidae</taxon>
        <taxon>Tritrichomonas</taxon>
    </lineage>
</organism>
<name>A0ABR2JY18_9EUKA</name>
<sequence length="198" mass="22765">MFRWNGGTASFKKKLLRKMPDKNNKIVVSKYFPKNHSKKTNSVNQQENTDEYDYSDNIEIVNMSTSKIRSINDQNNEKSYIPSSKNFPSKQEIEIMIEPLGTELSTPTFSEADILMLDPTFIKAFGSQETNEDISSSSSNNMNFASVNKVDKIHAFHHELKNEKPNKNPSSTHQYDISNHIIFDRNINLLDTRTQTQP</sequence>
<evidence type="ECO:0000313" key="1">
    <source>
        <dbReference type="EMBL" id="KAK8883754.1"/>
    </source>
</evidence>
<protein>
    <submittedName>
        <fullName evidence="1">Uncharacterized protein</fullName>
    </submittedName>
</protein>
<evidence type="ECO:0000313" key="2">
    <source>
        <dbReference type="Proteomes" id="UP001470230"/>
    </source>
</evidence>
<proteinExistence type="predicted"/>